<dbReference type="RefSeq" id="WP_087819631.1">
    <property type="nucleotide sequence ID" value="NZ_FYAH01000001.1"/>
</dbReference>
<dbReference type="Proteomes" id="UP000196485">
    <property type="component" value="Unassembled WGS sequence"/>
</dbReference>
<keyword evidence="3" id="KW-1185">Reference proteome</keyword>
<evidence type="ECO:0000256" key="1">
    <source>
        <dbReference type="SAM" id="SignalP"/>
    </source>
</evidence>
<feature type="chain" id="PRO_5011989180" evidence="1">
    <location>
        <begin position="22"/>
        <end position="98"/>
    </location>
</feature>
<feature type="signal peptide" evidence="1">
    <location>
        <begin position="1"/>
        <end position="21"/>
    </location>
</feature>
<sequence>MKKVLLLLALGSVSVSVFAHAAPAKHAEQMLAQVDSITVYSGNNVDTQKQAFKTINKSLVPNFEKCAVYLPKGASKASTTITLSRSDDGKLSLDCIGQ</sequence>
<proteinExistence type="predicted"/>
<keyword evidence="1" id="KW-0732">Signal</keyword>
<accession>A0A1Y6KTI8</accession>
<organism evidence="2 3">
    <name type="scientific">Photobacterium aquimaris</name>
    <dbReference type="NCBI Taxonomy" id="512643"/>
    <lineage>
        <taxon>Bacteria</taxon>
        <taxon>Pseudomonadati</taxon>
        <taxon>Pseudomonadota</taxon>
        <taxon>Gammaproteobacteria</taxon>
        <taxon>Vibrionales</taxon>
        <taxon>Vibrionaceae</taxon>
        <taxon>Photobacterium</taxon>
    </lineage>
</organism>
<reference evidence="3" key="1">
    <citation type="submission" date="2017-06" db="EMBL/GenBank/DDBJ databases">
        <authorList>
            <person name="Rodrigo-Torres L."/>
            <person name="Arahal R. D."/>
            <person name="Lucena T."/>
        </authorList>
    </citation>
    <scope>NUCLEOTIDE SEQUENCE [LARGE SCALE GENOMIC DNA]</scope>
    <source>
        <strain evidence="3">type strain: CECT 9192</strain>
    </source>
</reference>
<evidence type="ECO:0000313" key="3">
    <source>
        <dbReference type="Proteomes" id="UP000196485"/>
    </source>
</evidence>
<dbReference type="EMBL" id="FYAH01000001">
    <property type="protein sequence ID" value="SMY15364.1"/>
    <property type="molecule type" value="Genomic_DNA"/>
</dbReference>
<dbReference type="AlphaFoldDB" id="A0A1Y6KTI8"/>
<name>A0A1Y6KTI8_9GAMM</name>
<protein>
    <submittedName>
        <fullName evidence="2">Uncharacterized protein</fullName>
    </submittedName>
</protein>
<evidence type="ECO:0000313" key="2">
    <source>
        <dbReference type="EMBL" id="SMY15364.1"/>
    </source>
</evidence>
<gene>
    <name evidence="2" type="ORF">PAQU9191_00587</name>
</gene>